<reference evidence="2 3" key="1">
    <citation type="submission" date="2018-05" db="EMBL/GenBank/DDBJ databases">
        <authorList>
            <consortium name="IHU Genomes"/>
        </authorList>
    </citation>
    <scope>NUCLEOTIDE SEQUENCE [LARGE SCALE GENOMIC DNA]</scope>
    <source>
        <strain evidence="2 3">P7335</strain>
    </source>
</reference>
<evidence type="ECO:0000313" key="3">
    <source>
        <dbReference type="Proteomes" id="UP000252008"/>
    </source>
</evidence>
<dbReference type="Proteomes" id="UP000252008">
    <property type="component" value="Unassembled WGS sequence"/>
</dbReference>
<proteinExistence type="predicted"/>
<dbReference type="RefSeq" id="WP_272818842.1">
    <property type="nucleotide sequence ID" value="NZ_MVID01000004.1"/>
</dbReference>
<name>A0A375YDD2_MYCPF</name>
<protein>
    <submittedName>
        <fullName evidence="2">Uncharacterized protein</fullName>
    </submittedName>
</protein>
<feature type="compositionally biased region" description="Basic and acidic residues" evidence="1">
    <location>
        <begin position="17"/>
        <end position="29"/>
    </location>
</feature>
<keyword evidence="3" id="KW-1185">Reference proteome</keyword>
<dbReference type="AlphaFoldDB" id="A0A375YDD2"/>
<accession>A0A375YDD2</accession>
<sequence>MADKSQNRERRKPAMTIKERRAEKREKQFQSEQLTPRRKRATPA</sequence>
<dbReference type="EMBL" id="UEGS01000001">
    <property type="protein sequence ID" value="SRX79100.1"/>
    <property type="molecule type" value="Genomic_DNA"/>
</dbReference>
<feature type="region of interest" description="Disordered" evidence="1">
    <location>
        <begin position="1"/>
        <end position="44"/>
    </location>
</feature>
<evidence type="ECO:0000313" key="2">
    <source>
        <dbReference type="EMBL" id="SRX79100.1"/>
    </source>
</evidence>
<evidence type="ECO:0000256" key="1">
    <source>
        <dbReference type="SAM" id="MobiDB-lite"/>
    </source>
</evidence>
<organism evidence="2 3">
    <name type="scientific">Mycolicibacterium parafortuitum</name>
    <name type="common">Mycobacterium parafortuitum</name>
    <dbReference type="NCBI Taxonomy" id="39692"/>
    <lineage>
        <taxon>Bacteria</taxon>
        <taxon>Bacillati</taxon>
        <taxon>Actinomycetota</taxon>
        <taxon>Actinomycetes</taxon>
        <taxon>Mycobacteriales</taxon>
        <taxon>Mycobacteriaceae</taxon>
        <taxon>Mycolicibacterium</taxon>
    </lineage>
</organism>
<gene>
    <name evidence="2" type="ORF">MPP7335_00833</name>
</gene>